<dbReference type="EnsemblMetazoa" id="PPA45308.1">
    <property type="protein sequence ID" value="PPA45308.1"/>
    <property type="gene ID" value="WBGene00283677"/>
</dbReference>
<sequence length="75" mass="8835">MTKGGRRKEEETRIIRTFSDDVVPKKNKKEKGHGADSVLTSIRREKDEFWFCAGRFLAFPRVQQVLPRALRRMTQ</sequence>
<evidence type="ECO:0000313" key="1">
    <source>
        <dbReference type="EnsemblMetazoa" id="PPA45308.1"/>
    </source>
</evidence>
<accession>A0A8R1Z251</accession>
<accession>A0A2A6CTZ1</accession>
<keyword evidence="2" id="KW-1185">Reference proteome</keyword>
<dbReference type="Proteomes" id="UP000005239">
    <property type="component" value="Unassembled WGS sequence"/>
</dbReference>
<evidence type="ECO:0000313" key="2">
    <source>
        <dbReference type="Proteomes" id="UP000005239"/>
    </source>
</evidence>
<reference evidence="2" key="1">
    <citation type="journal article" date="2008" name="Nat. Genet.">
        <title>The Pristionchus pacificus genome provides a unique perspective on nematode lifestyle and parasitism.</title>
        <authorList>
            <person name="Dieterich C."/>
            <person name="Clifton S.W."/>
            <person name="Schuster L.N."/>
            <person name="Chinwalla A."/>
            <person name="Delehaunty K."/>
            <person name="Dinkelacker I."/>
            <person name="Fulton L."/>
            <person name="Fulton R."/>
            <person name="Godfrey J."/>
            <person name="Minx P."/>
            <person name="Mitreva M."/>
            <person name="Roeseler W."/>
            <person name="Tian H."/>
            <person name="Witte H."/>
            <person name="Yang S.P."/>
            <person name="Wilson R.K."/>
            <person name="Sommer R.J."/>
        </authorList>
    </citation>
    <scope>NUCLEOTIDE SEQUENCE [LARGE SCALE GENOMIC DNA]</scope>
    <source>
        <strain evidence="2">PS312</strain>
    </source>
</reference>
<proteinExistence type="predicted"/>
<dbReference type="AlphaFoldDB" id="A0A2A6CTZ1"/>
<gene>
    <name evidence="1" type="primary">WBGene00283677</name>
</gene>
<name>A0A2A6CTZ1_PRIPA</name>
<reference evidence="1" key="2">
    <citation type="submission" date="2022-06" db="UniProtKB">
        <authorList>
            <consortium name="EnsemblMetazoa"/>
        </authorList>
    </citation>
    <scope>IDENTIFICATION</scope>
    <source>
        <strain evidence="1">PS312</strain>
    </source>
</reference>
<protein>
    <submittedName>
        <fullName evidence="1">Uncharacterized protein</fullName>
    </submittedName>
</protein>
<organism evidence="1 2">
    <name type="scientific">Pristionchus pacificus</name>
    <name type="common">Parasitic nematode worm</name>
    <dbReference type="NCBI Taxonomy" id="54126"/>
    <lineage>
        <taxon>Eukaryota</taxon>
        <taxon>Metazoa</taxon>
        <taxon>Ecdysozoa</taxon>
        <taxon>Nematoda</taxon>
        <taxon>Chromadorea</taxon>
        <taxon>Rhabditida</taxon>
        <taxon>Rhabditina</taxon>
        <taxon>Diplogasteromorpha</taxon>
        <taxon>Diplogasteroidea</taxon>
        <taxon>Neodiplogasteridae</taxon>
        <taxon>Pristionchus</taxon>
    </lineage>
</organism>